<dbReference type="EMBL" id="JAIVGD010000001">
    <property type="protein sequence ID" value="KAH0782863.1"/>
    <property type="molecule type" value="Genomic_DNA"/>
</dbReference>
<name>A0ABQ7WS19_SOLTU</name>
<comment type="caution">
    <text evidence="2">The sequence shown here is derived from an EMBL/GenBank/DDBJ whole genome shotgun (WGS) entry which is preliminary data.</text>
</comment>
<evidence type="ECO:0000256" key="1">
    <source>
        <dbReference type="SAM" id="MobiDB-lite"/>
    </source>
</evidence>
<evidence type="ECO:0000313" key="3">
    <source>
        <dbReference type="Proteomes" id="UP000826656"/>
    </source>
</evidence>
<dbReference type="PANTHER" id="PTHR34427">
    <property type="entry name" value="DUF4283 DOMAIN PROTEIN"/>
    <property type="match status" value="1"/>
</dbReference>
<dbReference type="Proteomes" id="UP000826656">
    <property type="component" value="Unassembled WGS sequence"/>
</dbReference>
<organism evidence="2 3">
    <name type="scientific">Solanum tuberosum</name>
    <name type="common">Potato</name>
    <dbReference type="NCBI Taxonomy" id="4113"/>
    <lineage>
        <taxon>Eukaryota</taxon>
        <taxon>Viridiplantae</taxon>
        <taxon>Streptophyta</taxon>
        <taxon>Embryophyta</taxon>
        <taxon>Tracheophyta</taxon>
        <taxon>Spermatophyta</taxon>
        <taxon>Magnoliopsida</taxon>
        <taxon>eudicotyledons</taxon>
        <taxon>Gunneridae</taxon>
        <taxon>Pentapetalae</taxon>
        <taxon>asterids</taxon>
        <taxon>lamiids</taxon>
        <taxon>Solanales</taxon>
        <taxon>Solanaceae</taxon>
        <taxon>Solanoideae</taxon>
        <taxon>Solaneae</taxon>
        <taxon>Solanum</taxon>
    </lineage>
</organism>
<gene>
    <name evidence="2" type="ORF">KY290_002461</name>
</gene>
<sequence>MKLQKSKENLSKLGDASRRDAENVLAGRWSRSNHLLELEWWSLTMGAIPSQKQFDWFWVRILGLPLHLWTDKVMKEMDDQCGGWIEAEEETQLKNHLRWGRIRVMGPLKEFRHM</sequence>
<feature type="region of interest" description="Disordered" evidence="1">
    <location>
        <begin position="1"/>
        <end position="21"/>
    </location>
</feature>
<dbReference type="PANTHER" id="PTHR34427:SF10">
    <property type="entry name" value="DUF4283 DOMAIN-CONTAINING PROTEIN"/>
    <property type="match status" value="1"/>
</dbReference>
<keyword evidence="3" id="KW-1185">Reference proteome</keyword>
<protein>
    <recommendedName>
        <fullName evidence="4">DUF4283 domain-containing protein</fullName>
    </recommendedName>
</protein>
<evidence type="ECO:0000313" key="2">
    <source>
        <dbReference type="EMBL" id="KAH0782863.1"/>
    </source>
</evidence>
<accession>A0ABQ7WS19</accession>
<reference evidence="2 3" key="1">
    <citation type="journal article" date="2021" name="bioRxiv">
        <title>Chromosome-scale and haplotype-resolved genome assembly of a tetraploid potato cultivar.</title>
        <authorList>
            <person name="Sun H."/>
            <person name="Jiao W.-B."/>
            <person name="Krause K."/>
            <person name="Campoy J.A."/>
            <person name="Goel M."/>
            <person name="Folz-Donahue K."/>
            <person name="Kukat C."/>
            <person name="Huettel B."/>
            <person name="Schneeberger K."/>
        </authorList>
    </citation>
    <scope>NUCLEOTIDE SEQUENCE [LARGE SCALE GENOMIC DNA]</scope>
    <source>
        <strain evidence="2">SolTubOtavaFocal</strain>
        <tissue evidence="2">Leaves</tissue>
    </source>
</reference>
<evidence type="ECO:0008006" key="4">
    <source>
        <dbReference type="Google" id="ProtNLM"/>
    </source>
</evidence>
<proteinExistence type="predicted"/>